<dbReference type="EMBL" id="LXQA010185427">
    <property type="protein sequence ID" value="MCI31209.1"/>
    <property type="molecule type" value="Genomic_DNA"/>
</dbReference>
<dbReference type="AlphaFoldDB" id="A0A392R4Q5"/>
<keyword evidence="2" id="KW-1185">Reference proteome</keyword>
<sequence>MEILEFQQNTHLAAVYYNQGKPNLSRIQVDVTLGDLKHQLTQINSRLHYCHQRRVTNVENRRPSVCSDVTVLFTNMKLQNDADVRTIFSILS</sequence>
<name>A0A392R4Q5_9FABA</name>
<feature type="non-terminal residue" evidence="1">
    <location>
        <position position="92"/>
    </location>
</feature>
<evidence type="ECO:0000313" key="2">
    <source>
        <dbReference type="Proteomes" id="UP000265520"/>
    </source>
</evidence>
<protein>
    <submittedName>
        <fullName evidence="1">Uncharacterized protein</fullName>
    </submittedName>
</protein>
<accession>A0A392R4Q5</accession>
<reference evidence="1 2" key="1">
    <citation type="journal article" date="2018" name="Front. Plant Sci.">
        <title>Red Clover (Trifolium pratense) and Zigzag Clover (T. medium) - A Picture of Genomic Similarities and Differences.</title>
        <authorList>
            <person name="Dluhosova J."/>
            <person name="Istvanek J."/>
            <person name="Nedelnik J."/>
            <person name="Repkova J."/>
        </authorList>
    </citation>
    <scope>NUCLEOTIDE SEQUENCE [LARGE SCALE GENOMIC DNA]</scope>
    <source>
        <strain evidence="2">cv. 10/8</strain>
        <tissue evidence="1">Leaf</tissue>
    </source>
</reference>
<evidence type="ECO:0000313" key="1">
    <source>
        <dbReference type="EMBL" id="MCI31209.1"/>
    </source>
</evidence>
<organism evidence="1 2">
    <name type="scientific">Trifolium medium</name>
    <dbReference type="NCBI Taxonomy" id="97028"/>
    <lineage>
        <taxon>Eukaryota</taxon>
        <taxon>Viridiplantae</taxon>
        <taxon>Streptophyta</taxon>
        <taxon>Embryophyta</taxon>
        <taxon>Tracheophyta</taxon>
        <taxon>Spermatophyta</taxon>
        <taxon>Magnoliopsida</taxon>
        <taxon>eudicotyledons</taxon>
        <taxon>Gunneridae</taxon>
        <taxon>Pentapetalae</taxon>
        <taxon>rosids</taxon>
        <taxon>fabids</taxon>
        <taxon>Fabales</taxon>
        <taxon>Fabaceae</taxon>
        <taxon>Papilionoideae</taxon>
        <taxon>50 kb inversion clade</taxon>
        <taxon>NPAAA clade</taxon>
        <taxon>Hologalegina</taxon>
        <taxon>IRL clade</taxon>
        <taxon>Trifolieae</taxon>
        <taxon>Trifolium</taxon>
    </lineage>
</organism>
<comment type="caution">
    <text evidence="1">The sequence shown here is derived from an EMBL/GenBank/DDBJ whole genome shotgun (WGS) entry which is preliminary data.</text>
</comment>
<proteinExistence type="predicted"/>
<dbReference type="Proteomes" id="UP000265520">
    <property type="component" value="Unassembled WGS sequence"/>
</dbReference>